<accession>A0A6C0E594</accession>
<feature type="transmembrane region" description="Helical" evidence="1">
    <location>
        <begin position="14"/>
        <end position="36"/>
    </location>
</feature>
<feature type="transmembrane region" description="Helical" evidence="1">
    <location>
        <begin position="87"/>
        <end position="105"/>
    </location>
</feature>
<dbReference type="AlphaFoldDB" id="A0A6C0E594"/>
<feature type="transmembrane region" description="Helical" evidence="1">
    <location>
        <begin position="146"/>
        <end position="166"/>
    </location>
</feature>
<evidence type="ECO:0000256" key="1">
    <source>
        <dbReference type="SAM" id="Phobius"/>
    </source>
</evidence>
<keyword evidence="1" id="KW-0472">Membrane</keyword>
<proteinExistence type="predicted"/>
<keyword evidence="1" id="KW-1133">Transmembrane helix</keyword>
<feature type="transmembrane region" description="Helical" evidence="1">
    <location>
        <begin position="114"/>
        <end position="134"/>
    </location>
</feature>
<evidence type="ECO:0000313" key="2">
    <source>
        <dbReference type="EMBL" id="QHT23811.1"/>
    </source>
</evidence>
<name>A0A6C0E594_9ZZZZ</name>
<keyword evidence="1" id="KW-0812">Transmembrane</keyword>
<organism evidence="2">
    <name type="scientific">viral metagenome</name>
    <dbReference type="NCBI Taxonomy" id="1070528"/>
    <lineage>
        <taxon>unclassified sequences</taxon>
        <taxon>metagenomes</taxon>
        <taxon>organismal metagenomes</taxon>
    </lineage>
</organism>
<feature type="transmembrane region" description="Helical" evidence="1">
    <location>
        <begin position="48"/>
        <end position="67"/>
    </location>
</feature>
<protein>
    <submittedName>
        <fullName evidence="2">Uncharacterized protein</fullName>
    </submittedName>
</protein>
<reference evidence="2" key="1">
    <citation type="journal article" date="2020" name="Nature">
        <title>Giant virus diversity and host interactions through global metagenomics.</title>
        <authorList>
            <person name="Schulz F."/>
            <person name="Roux S."/>
            <person name="Paez-Espino D."/>
            <person name="Jungbluth S."/>
            <person name="Walsh D.A."/>
            <person name="Denef V.J."/>
            <person name="McMahon K.D."/>
            <person name="Konstantinidis K.T."/>
            <person name="Eloe-Fadrosh E.A."/>
            <person name="Kyrpides N.C."/>
            <person name="Woyke T."/>
        </authorList>
    </citation>
    <scope>NUCLEOTIDE SEQUENCE</scope>
    <source>
        <strain evidence="2">GVMAG-M-3300023179-132</strain>
    </source>
</reference>
<dbReference type="EMBL" id="MN739735">
    <property type="protein sequence ID" value="QHT23811.1"/>
    <property type="molecule type" value="Genomic_DNA"/>
</dbReference>
<sequence length="252" mass="28716">MNLSVIPMNKIRYILIYSLLPLFSSIATSFVVLYLVNQKIIINNPPNAWSSFAYAAIDAPLCLKYPLFVLSVSSFNLWSRAPVYIDIIDVTSIFWVNINVTIYVLPGSKYKYKIIYAINGIVTLLLLYTIFNRYELYVFDYYGANMIPDVGIVYVYSGLILSAFHIKDENYLTGLLCIISGFNCKLLDLYKGQDWGTCVFHMLTALGTNLVIKVNNLHFVQEERERETHPDSAVEPAFNSMHIQGDNNNAML</sequence>